<feature type="region of interest" description="Disordered" evidence="8">
    <location>
        <begin position="675"/>
        <end position="716"/>
    </location>
</feature>
<keyword evidence="7" id="KW-0568">Pathogenesis-related protein</keyword>
<comment type="caution">
    <text evidence="10">The sequence shown here is derived from an EMBL/GenBank/DDBJ whole genome shotgun (WGS) entry which is preliminary data.</text>
</comment>
<feature type="compositionally biased region" description="Polar residues" evidence="8">
    <location>
        <begin position="259"/>
        <end position="276"/>
    </location>
</feature>
<feature type="transmembrane region" description="Helical" evidence="9">
    <location>
        <begin position="602"/>
        <end position="635"/>
    </location>
</feature>
<evidence type="ECO:0000256" key="1">
    <source>
        <dbReference type="ARBA" id="ARBA00004141"/>
    </source>
</evidence>
<feature type="compositionally biased region" description="Polar residues" evidence="8">
    <location>
        <begin position="751"/>
        <end position="762"/>
    </location>
</feature>
<feature type="transmembrane region" description="Helical" evidence="9">
    <location>
        <begin position="102"/>
        <end position="120"/>
    </location>
</feature>
<feature type="transmembrane region" description="Helical" evidence="9">
    <location>
        <begin position="441"/>
        <end position="462"/>
    </location>
</feature>
<evidence type="ECO:0000256" key="6">
    <source>
        <dbReference type="ARBA" id="ARBA00023136"/>
    </source>
</evidence>
<evidence type="ECO:0000256" key="3">
    <source>
        <dbReference type="ARBA" id="ARBA00022692"/>
    </source>
</evidence>
<feature type="compositionally biased region" description="Basic and acidic residues" evidence="8">
    <location>
        <begin position="223"/>
        <end position="254"/>
    </location>
</feature>
<feature type="region of interest" description="Disordered" evidence="8">
    <location>
        <begin position="735"/>
        <end position="768"/>
    </location>
</feature>
<proteinExistence type="inferred from homology"/>
<evidence type="ECO:0000256" key="9">
    <source>
        <dbReference type="SAM" id="Phobius"/>
    </source>
</evidence>
<keyword evidence="3 9" id="KW-0812">Transmembrane</keyword>
<sequence length="871" mass="99384">MPVNLEISSSKRFYRRYGGGRLPYKVSALLASLFLAIDHVHGQLSSTSLRLLKTTLPQVQNHEPLHRALAQKKEISSYICNNKDSFLGVGNTECLNENLDTAIFLLSVIILVSLFLDRLVHHIRAAIKCPQLALIVDRIFEEVMILGFISMVIFTINTSGAIDSLDLNDLTAYEQLHFYEFFHYIVFLTVVYFIAIVLLLLFIGTVAPKLVWEIQQQHADHRRESISDIHDDTYASRRPSDRDERQSQSRESRVRKFSFYSSGSTYLDDSEQTGTTPHDDYEDTARGVQPSRVHRSVRTPTRPRSGSGMDLVMGSLAYSLLLQRYQSEGWWAHLNVCRQWNLYKSFEILAYNICQNRSGYIYKNPKEMQRLFGVEPPLERSLEDDQSDDSNDDDEPMTYARYHILCMRNLLYHMTNIPLRVFVVLIVLCLLPSIFPDQDHWIFLSVGIFLLFLNVLIFVKVLQILRGIVDDRLHIITSREIQSRLTHVSKKPRPRHRLRGSVDDDIDEENDVVDDRRRKALMRFKTAALAVRALIRMQMSALCHRQLHHHNDRFWFQSPKFLLRLFQLATIGQAFYLVWLSLVEINSVRDSSPGEGGGPEFLVIMIVLPILALFVITPLTMPSLVLVMSLTGIYVELNAKNQKGTSHTKKHNTPKDLETHIQTHTRLIRRSFLRSSHSEHGGGGYRTPNTPPLEPRRSSLAPEMAPPSQQNLVPSPSEMFLRVYDSPANARRHSYRAGASIGRDHPLGRWKSNSRSGDSFCSASGEDNERNSFNLAAFQLMSSPMTTTNEEYFPPTSGNSFSSTTSSAYKSPRDSKMDKNSSIPSKSWSQANVAPDIQGYNERESLHEQGMTPRDPSFKSFCSKYGGYPDA</sequence>
<feature type="transmembrane region" description="Helical" evidence="9">
    <location>
        <begin position="182"/>
        <end position="207"/>
    </location>
</feature>
<dbReference type="KEGG" id="blac:94344685"/>
<keyword evidence="11" id="KW-1185">Reference proteome</keyword>
<feature type="transmembrane region" description="Helical" evidence="9">
    <location>
        <begin position="140"/>
        <end position="162"/>
    </location>
</feature>
<feature type="compositionally biased region" description="Polar residues" evidence="8">
    <location>
        <begin position="820"/>
        <end position="832"/>
    </location>
</feature>
<accession>A0A976IEK1</accession>
<comment type="similarity">
    <text evidence="2">Belongs to the MLO family.</text>
</comment>
<feature type="transmembrane region" description="Helical" evidence="9">
    <location>
        <begin position="417"/>
        <end position="435"/>
    </location>
</feature>
<dbReference type="GO" id="GO:0006952">
    <property type="term" value="P:defense response"/>
    <property type="evidence" value="ECO:0007669"/>
    <property type="project" value="UniProtKB-KW"/>
</dbReference>
<dbReference type="RefSeq" id="XP_067818516.1">
    <property type="nucleotide sequence ID" value="XM_067959014.1"/>
</dbReference>
<dbReference type="AlphaFoldDB" id="A0A976IEK1"/>
<dbReference type="GO" id="GO:0016020">
    <property type="term" value="C:membrane"/>
    <property type="evidence" value="ECO:0007669"/>
    <property type="project" value="UniProtKB-SubCell"/>
</dbReference>
<feature type="region of interest" description="Disordered" evidence="8">
    <location>
        <begin position="223"/>
        <end position="308"/>
    </location>
</feature>
<evidence type="ECO:0000256" key="2">
    <source>
        <dbReference type="ARBA" id="ARBA00006574"/>
    </source>
</evidence>
<reference evidence="10 11" key="1">
    <citation type="journal article" date="2021" name="Genome Biol.">
        <title>AFLAP: assembly-free linkage analysis pipeline using k-mers from genome sequencing data.</title>
        <authorList>
            <person name="Fletcher K."/>
            <person name="Zhang L."/>
            <person name="Gil J."/>
            <person name="Han R."/>
            <person name="Cavanaugh K."/>
            <person name="Michelmore R."/>
        </authorList>
    </citation>
    <scope>NUCLEOTIDE SEQUENCE [LARGE SCALE GENOMIC DNA]</scope>
    <source>
        <strain evidence="10 11">SF5</strain>
    </source>
</reference>
<dbReference type="EMBL" id="SHOA02000016">
    <property type="protein sequence ID" value="TDH69017.1"/>
    <property type="molecule type" value="Genomic_DNA"/>
</dbReference>
<evidence type="ECO:0000256" key="7">
    <source>
        <dbReference type="ARBA" id="ARBA00023265"/>
    </source>
</evidence>
<feature type="compositionally biased region" description="Low complexity" evidence="8">
    <location>
        <begin position="794"/>
        <end position="810"/>
    </location>
</feature>
<name>A0A976IEK1_BRELC</name>
<evidence type="ECO:0000313" key="11">
    <source>
        <dbReference type="Proteomes" id="UP000294530"/>
    </source>
</evidence>
<gene>
    <name evidence="10" type="ORF">CCR75_000909</name>
</gene>
<evidence type="ECO:0000313" key="10">
    <source>
        <dbReference type="EMBL" id="TDH69017.1"/>
    </source>
</evidence>
<feature type="region of interest" description="Disordered" evidence="8">
    <location>
        <begin position="786"/>
        <end position="871"/>
    </location>
</feature>
<dbReference type="PANTHER" id="PTHR31942">
    <property type="entry name" value="MLO-LIKE PROTEIN 1"/>
    <property type="match status" value="1"/>
</dbReference>
<evidence type="ECO:0000256" key="8">
    <source>
        <dbReference type="SAM" id="MobiDB-lite"/>
    </source>
</evidence>
<keyword evidence="6 9" id="KW-0472">Membrane</keyword>
<organism evidence="10 11">
    <name type="scientific">Bremia lactucae</name>
    <name type="common">Lettuce downy mildew</name>
    <dbReference type="NCBI Taxonomy" id="4779"/>
    <lineage>
        <taxon>Eukaryota</taxon>
        <taxon>Sar</taxon>
        <taxon>Stramenopiles</taxon>
        <taxon>Oomycota</taxon>
        <taxon>Peronosporomycetes</taxon>
        <taxon>Peronosporales</taxon>
        <taxon>Peronosporaceae</taxon>
        <taxon>Bremia</taxon>
    </lineage>
</organism>
<protein>
    <submittedName>
        <fullName evidence="10">Uncharacterized protein</fullName>
    </submittedName>
</protein>
<keyword evidence="4" id="KW-0611">Plant defense</keyword>
<dbReference type="PANTHER" id="PTHR31942:SF52">
    <property type="entry name" value="MLO-LIKE PROTEIN 1"/>
    <property type="match status" value="1"/>
</dbReference>
<keyword evidence="5 9" id="KW-1133">Transmembrane helix</keyword>
<dbReference type="Proteomes" id="UP000294530">
    <property type="component" value="Unassembled WGS sequence"/>
</dbReference>
<feature type="transmembrane region" description="Helical" evidence="9">
    <location>
        <begin position="561"/>
        <end position="582"/>
    </location>
</feature>
<evidence type="ECO:0000256" key="4">
    <source>
        <dbReference type="ARBA" id="ARBA00022821"/>
    </source>
</evidence>
<dbReference type="OrthoDB" id="67094at2759"/>
<dbReference type="GeneID" id="94344685"/>
<comment type="subcellular location">
    <subcellularLocation>
        <location evidence="1">Membrane</location>
        <topology evidence="1">Multi-pass membrane protein</topology>
    </subcellularLocation>
</comment>
<evidence type="ECO:0000256" key="5">
    <source>
        <dbReference type="ARBA" id="ARBA00022989"/>
    </source>
</evidence>
<dbReference type="InterPro" id="IPR004326">
    <property type="entry name" value="Mlo"/>
</dbReference>